<proteinExistence type="predicted"/>
<accession>A0A9W8JNF6</accession>
<organism evidence="1 2">
    <name type="scientific">Candolleomyces eurysporus</name>
    <dbReference type="NCBI Taxonomy" id="2828524"/>
    <lineage>
        <taxon>Eukaryota</taxon>
        <taxon>Fungi</taxon>
        <taxon>Dikarya</taxon>
        <taxon>Basidiomycota</taxon>
        <taxon>Agaricomycotina</taxon>
        <taxon>Agaricomycetes</taxon>
        <taxon>Agaricomycetidae</taxon>
        <taxon>Agaricales</taxon>
        <taxon>Agaricineae</taxon>
        <taxon>Psathyrellaceae</taxon>
        <taxon>Candolleomyces</taxon>
    </lineage>
</organism>
<evidence type="ECO:0000313" key="2">
    <source>
        <dbReference type="Proteomes" id="UP001140091"/>
    </source>
</evidence>
<dbReference type="OrthoDB" id="3270336at2759"/>
<evidence type="ECO:0000313" key="1">
    <source>
        <dbReference type="EMBL" id="KAJ2934000.1"/>
    </source>
</evidence>
<dbReference type="Proteomes" id="UP001140091">
    <property type="component" value="Unassembled WGS sequence"/>
</dbReference>
<gene>
    <name evidence="1" type="ORF">H1R20_g3096</name>
</gene>
<protein>
    <submittedName>
        <fullName evidence="1">Uncharacterized protein</fullName>
    </submittedName>
</protein>
<name>A0A9W8JNF6_9AGAR</name>
<keyword evidence="2" id="KW-1185">Reference proteome</keyword>
<dbReference type="AlphaFoldDB" id="A0A9W8JNF6"/>
<reference evidence="1" key="1">
    <citation type="submission" date="2022-06" db="EMBL/GenBank/DDBJ databases">
        <title>Genome Sequence of Candolleomyces eurysporus.</title>
        <authorList>
            <person name="Buettner E."/>
        </authorList>
    </citation>
    <scope>NUCLEOTIDE SEQUENCE</scope>
    <source>
        <strain evidence="1">VTCC 930004</strain>
    </source>
</reference>
<feature type="non-terminal residue" evidence="1">
    <location>
        <position position="1"/>
    </location>
</feature>
<dbReference type="EMBL" id="JANBPK010000729">
    <property type="protein sequence ID" value="KAJ2934000.1"/>
    <property type="molecule type" value="Genomic_DNA"/>
</dbReference>
<sequence length="790" mass="90365">MNVSVPPKFPDEKQNLFKRMRAVLKDFQVPLWYDKRYRSLPFIPLVGFFDDLMCAPLRRRMETEEDFVLEADGRWAVPKQVVAEWLEIEKQRHGPAAEVLERTPCCFFVRRTKEWFLVLFSYATWLLSENHVFSNPEREQSRIWTHLIQHVDPTFLRCFVNSTVLCISAQVPRVGCFFDLASYSEDVEKTARQLHRFIYNSIPVWFPLNETTWELLKSRDLRLFRPPSTLLDAFEEERRALSVLRGPLYKDRAAVDAWRKTVADGTGSLSNKPVAWQEFFERRDESNRRRLQNESDRERQRRRDREKFALTGWSSAAGYYKWVWDDDEGVHHRTRLNNADIRVEMVRHAPAQRRFDAFANEWDICTDFGSGGSCDPRNQFYEEGDSDLEEDGMEEVGQGHSNPGPYTLPDFVDVAVEDSPLSLPPTPERQPGFEHTRHLTGRMAARLPFLFGLSLESITSTVESPGQLHQKHVYRALGGENQPRPFLDVPVNGLLYQFFISIIRKANTGNLPAGSIPNFDLDPLCPALCGIIMSTVTICDGVFVVKPSSTNPCLTIVVYHAEAAIFCCRLENRSFESMALALFKHGICFNCCVESTDPAPAPSSEFIFPVVPPVVSADSNVDKAVYDGFVESRRLFLVGHRRRAALLRGVVGRIAREVIGSEAECERLVLQDPSPFVLSCSDNIVADLGNGTTLFDDVLAVYEVDYILAAHLHLIGDPSEYKYRIESWWPRSSVMESDNCNSYHWYWDDHNEHCGYADCSAFDITLDRCYVTSSTMASYNLSFGWYGAMG</sequence>
<comment type="caution">
    <text evidence="1">The sequence shown here is derived from an EMBL/GenBank/DDBJ whole genome shotgun (WGS) entry which is preliminary data.</text>
</comment>